<dbReference type="InterPro" id="IPR043129">
    <property type="entry name" value="ATPase_NBD"/>
</dbReference>
<feature type="binding site" evidence="7">
    <location>
        <position position="11"/>
    </location>
    <ligand>
        <name>sn-glycerol 3-phosphate</name>
        <dbReference type="ChEBI" id="CHEBI:57597"/>
    </ligand>
</feature>
<organism evidence="11 12">
    <name type="scientific">Ramlibacter aquaticus</name>
    <dbReference type="NCBI Taxonomy" id="2780094"/>
    <lineage>
        <taxon>Bacteria</taxon>
        <taxon>Pseudomonadati</taxon>
        <taxon>Pseudomonadota</taxon>
        <taxon>Betaproteobacteria</taxon>
        <taxon>Burkholderiales</taxon>
        <taxon>Comamonadaceae</taxon>
        <taxon>Ramlibacter</taxon>
    </lineage>
</organism>
<gene>
    <name evidence="7 11" type="primary">glpK</name>
    <name evidence="11" type="ORF">IM725_08285</name>
</gene>
<evidence type="ECO:0000256" key="4">
    <source>
        <dbReference type="ARBA" id="ARBA00022777"/>
    </source>
</evidence>
<feature type="binding site" evidence="7">
    <location>
        <position position="264"/>
    </location>
    <ligand>
        <name>ADP</name>
        <dbReference type="ChEBI" id="CHEBI:456216"/>
    </ligand>
</feature>
<feature type="binding site" evidence="7">
    <location>
        <position position="133"/>
    </location>
    <ligand>
        <name>glycerol</name>
        <dbReference type="ChEBI" id="CHEBI:17754"/>
    </ligand>
</feature>
<sequence length="497" mass="52764">MTYLLALDQGTSSSRSIVFDGEGRIVALAQQELPQSYPRPGWVEHDPQAIWAGQLATAREALSRAGITARELRAIGITNQRETTLLWDRATGEPIHPAIVWQDRRGEPLCASLRAQGQEAMIRARTGLLIDSYFSATKIAWLLENVPGARARAERGELAFGTVDSWLLWQLTGGAVHATDVSNASRSMLFDVHRNAWDDELLALLRVPPALMPRVLPSSAHFGETRPELLGAAVPIGGIAGDQQAALFGQACFGPGMAKNTYGTGCFMLLHTGAQFQPSSNGLLTTSAAQVDGRPQFAMEGSVFVGGAVVQWLRDGLKAIPGSAQVQALAESVPDTGGVMLVPAFTGLGAPYWQPDARGTLTGLTRGTTLAHIARAALESIAFQSAALLQAMGRDAVAQGGQPVAELRVDGGASVNDLLMQFQADLLGIPVVRPAVTETTALGAAYLAGLSCGVWSGTDELAVMWRPGRRFEPAMDRAQANARMAAWERAVRQATAA</sequence>
<dbReference type="Gene3D" id="3.30.420.40">
    <property type="match status" value="2"/>
</dbReference>
<keyword evidence="6 7" id="KW-0067">ATP-binding</keyword>
<feature type="binding site" evidence="7">
    <location>
        <position position="15"/>
    </location>
    <ligand>
        <name>ADP</name>
        <dbReference type="ChEBI" id="CHEBI:456216"/>
    </ligand>
</feature>
<feature type="binding site" evidence="7">
    <location>
        <position position="13"/>
    </location>
    <ligand>
        <name>ATP</name>
        <dbReference type="ChEBI" id="CHEBI:30616"/>
    </ligand>
</feature>
<evidence type="ECO:0000256" key="8">
    <source>
        <dbReference type="RuleBase" id="RU003733"/>
    </source>
</evidence>
<feature type="binding site" evidence="7">
    <location>
        <position position="11"/>
    </location>
    <ligand>
        <name>ADP</name>
        <dbReference type="ChEBI" id="CHEBI:456216"/>
    </ligand>
</feature>
<feature type="binding site" evidence="7">
    <location>
        <position position="311"/>
    </location>
    <ligand>
        <name>ATP</name>
        <dbReference type="ChEBI" id="CHEBI:30616"/>
    </ligand>
</feature>
<comment type="catalytic activity">
    <reaction evidence="7">
        <text>glycerol + ATP = sn-glycerol 3-phosphate + ADP + H(+)</text>
        <dbReference type="Rhea" id="RHEA:21644"/>
        <dbReference type="ChEBI" id="CHEBI:15378"/>
        <dbReference type="ChEBI" id="CHEBI:17754"/>
        <dbReference type="ChEBI" id="CHEBI:30616"/>
        <dbReference type="ChEBI" id="CHEBI:57597"/>
        <dbReference type="ChEBI" id="CHEBI:456216"/>
        <dbReference type="EC" id="2.7.1.30"/>
    </reaction>
</comment>
<dbReference type="NCBIfam" id="NF000756">
    <property type="entry name" value="PRK00047.1"/>
    <property type="match status" value="1"/>
</dbReference>
<keyword evidence="2 7" id="KW-0808">Transferase</keyword>
<dbReference type="RefSeq" id="WP_193780107.1">
    <property type="nucleotide sequence ID" value="NZ_JADDOJ010000025.1"/>
</dbReference>
<feature type="binding site" evidence="7">
    <location>
        <position position="242"/>
    </location>
    <ligand>
        <name>sn-glycerol 3-phosphate</name>
        <dbReference type="ChEBI" id="CHEBI:57597"/>
    </ligand>
</feature>
<dbReference type="PROSITE" id="PS00933">
    <property type="entry name" value="FGGY_KINASES_1"/>
    <property type="match status" value="1"/>
</dbReference>
<feature type="domain" description="Carbohydrate kinase FGGY C-terminal" evidence="10">
    <location>
        <begin position="259"/>
        <end position="451"/>
    </location>
</feature>
<evidence type="ECO:0000256" key="2">
    <source>
        <dbReference type="ARBA" id="ARBA00022679"/>
    </source>
</evidence>
<feature type="binding site" evidence="7">
    <location>
        <position position="412"/>
    </location>
    <ligand>
        <name>ATP</name>
        <dbReference type="ChEBI" id="CHEBI:30616"/>
    </ligand>
</feature>
<reference evidence="11 12" key="1">
    <citation type="submission" date="2020-10" db="EMBL/GenBank/DDBJ databases">
        <title>Draft genome of Ramlibacter aquaticus LMG 30558.</title>
        <authorList>
            <person name="Props R."/>
        </authorList>
    </citation>
    <scope>NUCLEOTIDE SEQUENCE [LARGE SCALE GENOMIC DNA]</scope>
    <source>
        <strain evidence="11 12">LMG 30558</strain>
    </source>
</reference>
<dbReference type="InterPro" id="IPR000577">
    <property type="entry name" value="Carb_kinase_FGGY"/>
</dbReference>
<dbReference type="InterPro" id="IPR018484">
    <property type="entry name" value="FGGY_N"/>
</dbReference>
<dbReference type="Proteomes" id="UP000715965">
    <property type="component" value="Unassembled WGS sequence"/>
</dbReference>
<dbReference type="PANTHER" id="PTHR10196:SF69">
    <property type="entry name" value="GLYCEROL KINASE"/>
    <property type="match status" value="1"/>
</dbReference>
<dbReference type="PIRSF" id="PIRSF000538">
    <property type="entry name" value="GlpK"/>
    <property type="match status" value="1"/>
</dbReference>
<dbReference type="InterPro" id="IPR005999">
    <property type="entry name" value="Glycerol_kin"/>
</dbReference>
<evidence type="ECO:0000256" key="3">
    <source>
        <dbReference type="ARBA" id="ARBA00022741"/>
    </source>
</evidence>
<feature type="binding site" evidence="7">
    <location>
        <position position="307"/>
    </location>
    <ligand>
        <name>ADP</name>
        <dbReference type="ChEBI" id="CHEBI:456216"/>
    </ligand>
</feature>
<name>A0ABR9SE52_9BURK</name>
<evidence type="ECO:0000256" key="7">
    <source>
        <dbReference type="HAMAP-Rule" id="MF_00186"/>
    </source>
</evidence>
<feature type="binding site" evidence="7">
    <location>
        <position position="264"/>
    </location>
    <ligand>
        <name>ATP</name>
        <dbReference type="ChEBI" id="CHEBI:30616"/>
    </ligand>
</feature>
<keyword evidence="5 7" id="KW-0319">Glycerol metabolism</keyword>
<evidence type="ECO:0000259" key="9">
    <source>
        <dbReference type="Pfam" id="PF00370"/>
    </source>
</evidence>
<feature type="domain" description="Carbohydrate kinase FGGY N-terminal" evidence="9">
    <location>
        <begin position="3"/>
        <end position="249"/>
    </location>
</feature>
<proteinExistence type="inferred from homology"/>
<evidence type="ECO:0000256" key="6">
    <source>
        <dbReference type="ARBA" id="ARBA00022840"/>
    </source>
</evidence>
<feature type="binding site" evidence="7">
    <location>
        <position position="133"/>
    </location>
    <ligand>
        <name>sn-glycerol 3-phosphate</name>
        <dbReference type="ChEBI" id="CHEBI:57597"/>
    </ligand>
</feature>
<keyword evidence="12" id="KW-1185">Reference proteome</keyword>
<feature type="binding site" evidence="7">
    <location>
        <position position="12"/>
    </location>
    <ligand>
        <name>ATP</name>
        <dbReference type="ChEBI" id="CHEBI:30616"/>
    </ligand>
</feature>
<keyword evidence="3 7" id="KW-0547">Nucleotide-binding</keyword>
<dbReference type="InterPro" id="IPR018485">
    <property type="entry name" value="FGGY_C"/>
</dbReference>
<comment type="function">
    <text evidence="7">Key enzyme in the regulation of glycerol uptake and metabolism. Catalyzes the phosphorylation of glycerol to yield sn-glycerol 3-phosphate.</text>
</comment>
<dbReference type="InterPro" id="IPR018483">
    <property type="entry name" value="Carb_kinase_FGGY_CS"/>
</dbReference>
<dbReference type="EMBL" id="JADDOJ010000025">
    <property type="protein sequence ID" value="MBE7940565.1"/>
    <property type="molecule type" value="Genomic_DNA"/>
</dbReference>
<feature type="binding site" evidence="7">
    <location>
        <position position="416"/>
    </location>
    <ligand>
        <name>ADP</name>
        <dbReference type="ChEBI" id="CHEBI:456216"/>
    </ligand>
</feature>
<accession>A0ABR9SE52</accession>
<evidence type="ECO:0000256" key="5">
    <source>
        <dbReference type="ARBA" id="ARBA00022798"/>
    </source>
</evidence>
<dbReference type="EC" id="2.7.1.30" evidence="7"/>
<feature type="binding site" evidence="7">
    <location>
        <position position="81"/>
    </location>
    <ligand>
        <name>glycerol</name>
        <dbReference type="ChEBI" id="CHEBI:17754"/>
    </ligand>
</feature>
<dbReference type="CDD" id="cd07786">
    <property type="entry name" value="FGGY_EcGK_like"/>
    <property type="match status" value="1"/>
</dbReference>
<dbReference type="Pfam" id="PF02782">
    <property type="entry name" value="FGGY_C"/>
    <property type="match status" value="1"/>
</dbReference>
<feature type="binding site" evidence="7">
    <location>
        <position position="307"/>
    </location>
    <ligand>
        <name>ATP</name>
        <dbReference type="ChEBI" id="CHEBI:30616"/>
    </ligand>
</feature>
<dbReference type="HAMAP" id="MF_00186">
    <property type="entry name" value="Glycerol_kin"/>
    <property type="match status" value="1"/>
</dbReference>
<feature type="binding site" evidence="7">
    <location>
        <position position="82"/>
    </location>
    <ligand>
        <name>sn-glycerol 3-phosphate</name>
        <dbReference type="ChEBI" id="CHEBI:57597"/>
    </ligand>
</feature>
<keyword evidence="4 7" id="KW-0418">Kinase</keyword>
<dbReference type="NCBIfam" id="TIGR01311">
    <property type="entry name" value="glycerol_kin"/>
    <property type="match status" value="1"/>
</dbReference>
<feature type="binding site" evidence="7">
    <location>
        <position position="11"/>
    </location>
    <ligand>
        <name>ATP</name>
        <dbReference type="ChEBI" id="CHEBI:30616"/>
    </ligand>
</feature>
<evidence type="ECO:0000256" key="1">
    <source>
        <dbReference type="ARBA" id="ARBA00009156"/>
    </source>
</evidence>
<dbReference type="Pfam" id="PF00370">
    <property type="entry name" value="FGGY_N"/>
    <property type="match status" value="1"/>
</dbReference>
<evidence type="ECO:0000259" key="10">
    <source>
        <dbReference type="Pfam" id="PF02782"/>
    </source>
</evidence>
<comment type="caution">
    <text evidence="11">The sequence shown here is derived from an EMBL/GenBank/DDBJ whole genome shotgun (WGS) entry which is preliminary data.</text>
</comment>
<comment type="activity regulation">
    <text evidence="7">Inhibited by fructose 1,6-bisphosphate (FBP).</text>
</comment>
<evidence type="ECO:0000313" key="11">
    <source>
        <dbReference type="EMBL" id="MBE7940565.1"/>
    </source>
</evidence>
<comment type="similarity">
    <text evidence="1 7 8">Belongs to the FGGY kinase family.</text>
</comment>
<dbReference type="PROSITE" id="PS00445">
    <property type="entry name" value="FGGY_KINASES_2"/>
    <property type="match status" value="1"/>
</dbReference>
<dbReference type="PANTHER" id="PTHR10196">
    <property type="entry name" value="SUGAR KINASE"/>
    <property type="match status" value="1"/>
</dbReference>
<comment type="pathway">
    <text evidence="7">Polyol metabolism; glycerol degradation via glycerol kinase pathway; sn-glycerol 3-phosphate from glycerol: step 1/1.</text>
</comment>
<evidence type="ECO:0000313" key="12">
    <source>
        <dbReference type="Proteomes" id="UP000715965"/>
    </source>
</evidence>
<feature type="binding site" evidence="7">
    <location>
        <position position="242"/>
    </location>
    <ligand>
        <name>glycerol</name>
        <dbReference type="ChEBI" id="CHEBI:17754"/>
    </ligand>
</feature>
<dbReference type="GO" id="GO:0004370">
    <property type="term" value="F:glycerol kinase activity"/>
    <property type="evidence" value="ECO:0007669"/>
    <property type="project" value="UniProtKB-EC"/>
</dbReference>
<feature type="binding site" evidence="7">
    <location>
        <position position="243"/>
    </location>
    <ligand>
        <name>glycerol</name>
        <dbReference type="ChEBI" id="CHEBI:17754"/>
    </ligand>
</feature>
<protein>
    <recommendedName>
        <fullName evidence="7">Glycerol kinase</fullName>
        <ecNumber evidence="7">2.7.1.30</ecNumber>
    </recommendedName>
    <alternativeName>
        <fullName evidence="7">ATP:glycerol 3-phosphotransferase</fullName>
    </alternativeName>
    <alternativeName>
        <fullName evidence="7">Glycerokinase</fullName>
        <shortName evidence="7">GK</shortName>
    </alternativeName>
</protein>
<feature type="binding site" evidence="7">
    <location>
        <position position="82"/>
    </location>
    <ligand>
        <name>glycerol</name>
        <dbReference type="ChEBI" id="CHEBI:17754"/>
    </ligand>
</feature>
<dbReference type="SUPFAM" id="SSF53067">
    <property type="entry name" value="Actin-like ATPase domain"/>
    <property type="match status" value="2"/>
</dbReference>
<feature type="binding site" evidence="7">
    <location>
        <position position="81"/>
    </location>
    <ligand>
        <name>sn-glycerol 3-phosphate</name>
        <dbReference type="ChEBI" id="CHEBI:57597"/>
    </ligand>
</feature>
<feature type="binding site" evidence="7">
    <location>
        <position position="412"/>
    </location>
    <ligand>
        <name>ADP</name>
        <dbReference type="ChEBI" id="CHEBI:456216"/>
    </ligand>
</feature>